<sequence>MPRMRFSLRKMLPLFLLGVLIILVMAAYTGVGDILSILRDVDIRFYLLAIGAQIVAILVWLTKWKILTNAINLDAKTHRMFPILLSGILVNTVVPSARVGDIPLRAYMFSRIGDISPDKSFATVAADRALDGIPLVMIIFFALAMVLLTWSLPLYIILLLSLTAVLIAFVAITFIYVCLRPDPARRLVMWFIQRLRRIIERFRPINYVEEKAEDFMKGFSRGARTILRQKRYVAPALTLSFVYWLLVIVRMYLVFLALDQTISFGAIGIAITVGLVLHAVPIPGGLGFVEGAYVLIFSAAGVPPQVSLTAALLDRGISFWFTGLISGSGIVWSGHKLFKED</sequence>
<evidence type="ECO:0000256" key="7">
    <source>
        <dbReference type="SAM" id="Phobius"/>
    </source>
</evidence>
<dbReference type="InterPro" id="IPR022791">
    <property type="entry name" value="L-PG_synthase/AglD"/>
</dbReference>
<dbReference type="Proteomes" id="UP000070035">
    <property type="component" value="Unassembled WGS sequence"/>
</dbReference>
<evidence type="ECO:0008006" key="10">
    <source>
        <dbReference type="Google" id="ProtNLM"/>
    </source>
</evidence>
<feature type="transmembrane region" description="Helical" evidence="7">
    <location>
        <begin position="292"/>
        <end position="313"/>
    </location>
</feature>
<comment type="caution">
    <text evidence="8">The sequence shown here is derived from an EMBL/GenBank/DDBJ whole genome shotgun (WGS) entry which is preliminary data.</text>
</comment>
<comment type="subcellular location">
    <subcellularLocation>
        <location evidence="1">Cell membrane</location>
        <topology evidence="1">Multi-pass membrane protein</topology>
    </subcellularLocation>
</comment>
<accession>A0A133V424</accession>
<feature type="transmembrane region" description="Helical" evidence="7">
    <location>
        <begin position="12"/>
        <end position="31"/>
    </location>
</feature>
<evidence type="ECO:0000256" key="5">
    <source>
        <dbReference type="ARBA" id="ARBA00022989"/>
    </source>
</evidence>
<dbReference type="GO" id="GO:0005886">
    <property type="term" value="C:plasma membrane"/>
    <property type="evidence" value="ECO:0007669"/>
    <property type="project" value="UniProtKB-SubCell"/>
</dbReference>
<proteinExistence type="inferred from homology"/>
<feature type="transmembrane region" description="Helical" evidence="7">
    <location>
        <begin position="43"/>
        <end position="61"/>
    </location>
</feature>
<comment type="similarity">
    <text evidence="2">Belongs to the UPF0104 family.</text>
</comment>
<protein>
    <recommendedName>
        <fullName evidence="10">Flippase-like domain-containing protein</fullName>
    </recommendedName>
</protein>
<dbReference type="AlphaFoldDB" id="A0A133V424"/>
<feature type="transmembrane region" description="Helical" evidence="7">
    <location>
        <begin position="319"/>
        <end position="338"/>
    </location>
</feature>
<keyword evidence="6 7" id="KW-0472">Membrane</keyword>
<reference evidence="8 9" key="1">
    <citation type="journal article" date="2016" name="Sci. Rep.">
        <title>Metabolic traits of an uncultured archaeal lineage -MSBL1- from brine pools of the Red Sea.</title>
        <authorList>
            <person name="Mwirichia R."/>
            <person name="Alam I."/>
            <person name="Rashid M."/>
            <person name="Vinu M."/>
            <person name="Ba-Alawi W."/>
            <person name="Anthony Kamau A."/>
            <person name="Kamanda Ngugi D."/>
            <person name="Goker M."/>
            <person name="Klenk H.P."/>
            <person name="Bajic V."/>
            <person name="Stingl U."/>
        </authorList>
    </citation>
    <scope>NUCLEOTIDE SEQUENCE [LARGE SCALE GENOMIC DNA]</scope>
    <source>
        <strain evidence="8">SCGC-AAA261F17</strain>
    </source>
</reference>
<evidence type="ECO:0000256" key="1">
    <source>
        <dbReference type="ARBA" id="ARBA00004651"/>
    </source>
</evidence>
<dbReference type="PANTHER" id="PTHR39087">
    <property type="entry name" value="UPF0104 MEMBRANE PROTEIN MJ1595"/>
    <property type="match status" value="1"/>
</dbReference>
<dbReference type="Pfam" id="PF03706">
    <property type="entry name" value="LPG_synthase_TM"/>
    <property type="match status" value="1"/>
</dbReference>
<gene>
    <name evidence="8" type="ORF">AKJ44_02840</name>
</gene>
<feature type="transmembrane region" description="Helical" evidence="7">
    <location>
        <begin position="129"/>
        <end position="148"/>
    </location>
</feature>
<feature type="transmembrane region" description="Helical" evidence="7">
    <location>
        <begin position="154"/>
        <end position="179"/>
    </location>
</feature>
<evidence type="ECO:0000313" key="9">
    <source>
        <dbReference type="Proteomes" id="UP000070035"/>
    </source>
</evidence>
<feature type="transmembrane region" description="Helical" evidence="7">
    <location>
        <begin position="232"/>
        <end position="255"/>
    </location>
</feature>
<evidence type="ECO:0000256" key="4">
    <source>
        <dbReference type="ARBA" id="ARBA00022692"/>
    </source>
</evidence>
<dbReference type="PANTHER" id="PTHR39087:SF2">
    <property type="entry name" value="UPF0104 MEMBRANE PROTEIN MJ1595"/>
    <property type="match status" value="1"/>
</dbReference>
<evidence type="ECO:0000256" key="2">
    <source>
        <dbReference type="ARBA" id="ARBA00011061"/>
    </source>
</evidence>
<evidence type="ECO:0000256" key="6">
    <source>
        <dbReference type="ARBA" id="ARBA00023136"/>
    </source>
</evidence>
<organism evidence="8 9">
    <name type="scientific">candidate division MSBL1 archaeon SCGC-AAA261F17</name>
    <dbReference type="NCBI Taxonomy" id="1698274"/>
    <lineage>
        <taxon>Archaea</taxon>
        <taxon>Methanobacteriati</taxon>
        <taxon>Methanobacteriota</taxon>
        <taxon>candidate division MSBL1</taxon>
    </lineage>
</organism>
<keyword evidence="4 7" id="KW-0812">Transmembrane</keyword>
<dbReference type="EMBL" id="LHXY01000048">
    <property type="protein sequence ID" value="KXB01184.1"/>
    <property type="molecule type" value="Genomic_DNA"/>
</dbReference>
<keyword evidence="9" id="KW-1185">Reference proteome</keyword>
<keyword evidence="3" id="KW-1003">Cell membrane</keyword>
<feature type="transmembrane region" description="Helical" evidence="7">
    <location>
        <begin position="261"/>
        <end position="280"/>
    </location>
</feature>
<evidence type="ECO:0000313" key="8">
    <source>
        <dbReference type="EMBL" id="KXB01184.1"/>
    </source>
</evidence>
<dbReference type="NCBIfam" id="TIGR00374">
    <property type="entry name" value="flippase-like domain"/>
    <property type="match status" value="1"/>
</dbReference>
<evidence type="ECO:0000256" key="3">
    <source>
        <dbReference type="ARBA" id="ARBA00022475"/>
    </source>
</evidence>
<name>A0A133V424_9EURY</name>
<keyword evidence="5 7" id="KW-1133">Transmembrane helix</keyword>